<comment type="caution">
    <text evidence="1">The sequence shown here is derived from an EMBL/GenBank/DDBJ whole genome shotgun (WGS) entry which is preliminary data.</text>
</comment>
<dbReference type="RefSeq" id="WP_284208043.1">
    <property type="nucleotide sequence ID" value="NZ_BSSU01000010.1"/>
</dbReference>
<name>A0ABQ6H4X4_9GAMM</name>
<evidence type="ECO:0000313" key="1">
    <source>
        <dbReference type="EMBL" id="GLX82672.1"/>
    </source>
</evidence>
<evidence type="ECO:0000313" key="2">
    <source>
        <dbReference type="Proteomes" id="UP001157133"/>
    </source>
</evidence>
<dbReference type="EMBL" id="BSSU01000010">
    <property type="protein sequence ID" value="GLX82672.1"/>
    <property type="molecule type" value="Genomic_DNA"/>
</dbReference>
<accession>A0ABQ6H4X4</accession>
<reference evidence="1 2" key="1">
    <citation type="submission" date="2023-03" db="EMBL/GenBank/DDBJ databases">
        <title>Draft genome sequence of Thalassotalea eurytherma JCM 18482T.</title>
        <authorList>
            <person name="Sawabe T."/>
        </authorList>
    </citation>
    <scope>NUCLEOTIDE SEQUENCE [LARGE SCALE GENOMIC DNA]</scope>
    <source>
        <strain evidence="1 2">JCM 18482</strain>
    </source>
</reference>
<protein>
    <submittedName>
        <fullName evidence="1">Uncharacterized protein</fullName>
    </submittedName>
</protein>
<keyword evidence="2" id="KW-1185">Reference proteome</keyword>
<sequence length="67" mass="8117">MKLIMRTEFDDLRLNPAHQYETDKNGDKQVVKIYRDNVLIAKKVTHKKSIRYFGVKNYRQYLINDEN</sequence>
<gene>
    <name evidence="1" type="ORF">theurythT_21240</name>
</gene>
<proteinExistence type="predicted"/>
<organism evidence="1 2">
    <name type="scientific">Thalassotalea eurytherma</name>
    <dbReference type="NCBI Taxonomy" id="1144278"/>
    <lineage>
        <taxon>Bacteria</taxon>
        <taxon>Pseudomonadati</taxon>
        <taxon>Pseudomonadota</taxon>
        <taxon>Gammaproteobacteria</taxon>
        <taxon>Alteromonadales</taxon>
        <taxon>Colwelliaceae</taxon>
        <taxon>Thalassotalea</taxon>
    </lineage>
</organism>
<dbReference type="Proteomes" id="UP001157133">
    <property type="component" value="Unassembled WGS sequence"/>
</dbReference>